<dbReference type="Proteomes" id="UP000625711">
    <property type="component" value="Unassembled WGS sequence"/>
</dbReference>
<sequence>METVEMERIIKQLKPCVISTIILLLFSGGYVTGQSNYSTDTLVLVHVLYRHGDRTPSTAGLWKTNPYYNESFYEPYGYGQLTNNGKRRMYNVGVSLRKRYDNFLGTTWNMNVLDAWTTNYNRTKMSTSLLLAGLYPPSGCLRWRTNLNWQPIPYNYLPVSQDKELSSWACPTVLPFIYNTTSTVERLKAYDGLISDLSKGTGESIDYISALDLYFGMLIQTELELPLENWTKSVFPEPFKKYIIDFYYIETSTKELRRIIAGYFLKKIIEDTQRKIDGTLDPSGRKIFLYSGHETNLGTIIAALNLLDMQDVPGYGSHLLFEVHKIDDVYGFMIYYQNFKEEDPILLTLPGCEAFCPVDDFVRLTLDIIPESDDDCYKVE</sequence>
<proteinExistence type="inferred from homology"/>
<dbReference type="EC" id="3.1.3.2" evidence="3"/>
<keyword evidence="7" id="KW-0325">Glycoprotein</keyword>
<evidence type="ECO:0000256" key="2">
    <source>
        <dbReference type="ARBA" id="ARBA00005375"/>
    </source>
</evidence>
<evidence type="ECO:0000256" key="1">
    <source>
        <dbReference type="ARBA" id="ARBA00000032"/>
    </source>
</evidence>
<accession>A0A834MDG1</accession>
<evidence type="ECO:0000256" key="7">
    <source>
        <dbReference type="ARBA" id="ARBA00023180"/>
    </source>
</evidence>
<protein>
    <recommendedName>
        <fullName evidence="3">acid phosphatase</fullName>
        <ecNumber evidence="3">3.1.3.2</ecNumber>
    </recommendedName>
</protein>
<name>A0A834MDG1_RHYFE</name>
<dbReference type="Gene3D" id="3.40.50.1240">
    <property type="entry name" value="Phosphoglycerate mutase-like"/>
    <property type="match status" value="1"/>
</dbReference>
<dbReference type="InterPro" id="IPR050645">
    <property type="entry name" value="Histidine_acid_phosphatase"/>
</dbReference>
<dbReference type="GO" id="GO:0003993">
    <property type="term" value="F:acid phosphatase activity"/>
    <property type="evidence" value="ECO:0007669"/>
    <property type="project" value="UniProtKB-EC"/>
</dbReference>
<dbReference type="InterPro" id="IPR029033">
    <property type="entry name" value="His_PPase_superfam"/>
</dbReference>
<dbReference type="CDD" id="cd07061">
    <property type="entry name" value="HP_HAP_like"/>
    <property type="match status" value="1"/>
</dbReference>
<comment type="caution">
    <text evidence="8">The sequence shown here is derived from an EMBL/GenBank/DDBJ whole genome shotgun (WGS) entry which is preliminary data.</text>
</comment>
<keyword evidence="4" id="KW-0732">Signal</keyword>
<keyword evidence="9" id="KW-1185">Reference proteome</keyword>
<dbReference type="PANTHER" id="PTHR11567">
    <property type="entry name" value="ACID PHOSPHATASE-RELATED"/>
    <property type="match status" value="1"/>
</dbReference>
<dbReference type="AlphaFoldDB" id="A0A834MDG1"/>
<evidence type="ECO:0000256" key="4">
    <source>
        <dbReference type="ARBA" id="ARBA00022729"/>
    </source>
</evidence>
<keyword evidence="5" id="KW-0378">Hydrolase</keyword>
<comment type="similarity">
    <text evidence="2">Belongs to the histidine acid phosphatase family.</text>
</comment>
<dbReference type="InterPro" id="IPR033379">
    <property type="entry name" value="Acid_Pase_AS"/>
</dbReference>
<dbReference type="SUPFAM" id="SSF53254">
    <property type="entry name" value="Phosphoglycerate mutase-like"/>
    <property type="match status" value="1"/>
</dbReference>
<evidence type="ECO:0000256" key="3">
    <source>
        <dbReference type="ARBA" id="ARBA00012646"/>
    </source>
</evidence>
<dbReference type="Pfam" id="PF00328">
    <property type="entry name" value="His_Phos_2"/>
    <property type="match status" value="2"/>
</dbReference>
<reference evidence="8" key="1">
    <citation type="submission" date="2020-08" db="EMBL/GenBank/DDBJ databases">
        <title>Genome sequencing and assembly of the red palm weevil Rhynchophorus ferrugineus.</title>
        <authorList>
            <person name="Dias G.B."/>
            <person name="Bergman C.M."/>
            <person name="Manee M."/>
        </authorList>
    </citation>
    <scope>NUCLEOTIDE SEQUENCE</scope>
    <source>
        <strain evidence="8">AA-2017</strain>
        <tissue evidence="8">Whole larva</tissue>
    </source>
</reference>
<evidence type="ECO:0000256" key="5">
    <source>
        <dbReference type="ARBA" id="ARBA00022801"/>
    </source>
</evidence>
<dbReference type="OrthoDB" id="10257284at2759"/>
<gene>
    <name evidence="8" type="ORF">GWI33_005816</name>
</gene>
<evidence type="ECO:0000313" key="8">
    <source>
        <dbReference type="EMBL" id="KAF7280511.1"/>
    </source>
</evidence>
<dbReference type="EMBL" id="JAACXV010000290">
    <property type="protein sequence ID" value="KAF7280511.1"/>
    <property type="molecule type" value="Genomic_DNA"/>
</dbReference>
<comment type="catalytic activity">
    <reaction evidence="1">
        <text>a phosphate monoester + H2O = an alcohol + phosphate</text>
        <dbReference type="Rhea" id="RHEA:15017"/>
        <dbReference type="ChEBI" id="CHEBI:15377"/>
        <dbReference type="ChEBI" id="CHEBI:30879"/>
        <dbReference type="ChEBI" id="CHEBI:43474"/>
        <dbReference type="ChEBI" id="CHEBI:67140"/>
        <dbReference type="EC" id="3.1.3.2"/>
    </reaction>
</comment>
<keyword evidence="6" id="KW-1015">Disulfide bond</keyword>
<organism evidence="8 9">
    <name type="scientific">Rhynchophorus ferrugineus</name>
    <name type="common">Red palm weevil</name>
    <name type="synonym">Curculio ferrugineus</name>
    <dbReference type="NCBI Taxonomy" id="354439"/>
    <lineage>
        <taxon>Eukaryota</taxon>
        <taxon>Metazoa</taxon>
        <taxon>Ecdysozoa</taxon>
        <taxon>Arthropoda</taxon>
        <taxon>Hexapoda</taxon>
        <taxon>Insecta</taxon>
        <taxon>Pterygota</taxon>
        <taxon>Neoptera</taxon>
        <taxon>Endopterygota</taxon>
        <taxon>Coleoptera</taxon>
        <taxon>Polyphaga</taxon>
        <taxon>Cucujiformia</taxon>
        <taxon>Curculionidae</taxon>
        <taxon>Dryophthorinae</taxon>
        <taxon>Rhynchophorus</taxon>
    </lineage>
</organism>
<evidence type="ECO:0000256" key="6">
    <source>
        <dbReference type="ARBA" id="ARBA00023157"/>
    </source>
</evidence>
<dbReference type="PANTHER" id="PTHR11567:SF211">
    <property type="entry name" value="PROSTATIC ACID PHOSPHATASE"/>
    <property type="match status" value="1"/>
</dbReference>
<dbReference type="PROSITE" id="PS00616">
    <property type="entry name" value="HIS_ACID_PHOSPHAT_1"/>
    <property type="match status" value="1"/>
</dbReference>
<evidence type="ECO:0000313" key="9">
    <source>
        <dbReference type="Proteomes" id="UP000625711"/>
    </source>
</evidence>
<dbReference type="InterPro" id="IPR000560">
    <property type="entry name" value="His_Pase_clade-2"/>
</dbReference>